<evidence type="ECO:0000313" key="8">
    <source>
        <dbReference type="Proteomes" id="UP000801428"/>
    </source>
</evidence>
<keyword evidence="3" id="KW-0539">Nucleus</keyword>
<sequence>MAAQKNALNVQDVETVDLNVFIRKKESYLRELEAKVRGLEAMVKHYEGLEDQASVSPLAIPTRVRPLKEDEGDELEDDLPLLEPFTHLSMSLPGRPSISFKGPGAADNFLRSMRNLSGLYGDDSSLDTSENFYDPEALQSRRLSPRNVARIPPLDIARRLFAVQYTYIGTIFSFTDPTAFEQSLFEAYQGPPEPSDKEARLKYAKVLMILAFGQLYSINQWIDFKGPPGFEYFTAALDLLPEIHEEGSILCVETLAYVGYFMQNMNRRDAAFLYIGMALRMAISLGLHQEITSTGLDETTLEHRRRVWWSIYSLDRIVSVKSGNPLTIQDEDIGIAMPSRLPGEPEYCPAVVLRHYTELSRILGEVLSCIYRKTPKSGSRLMASVRNIMMSLNKWHREVPDGLRFDPAKLSISRESVSTFLHYCQCINMTARPLLFHVVHRRLKNNHGGAVREQDWKVGLSQTTIRVIEMCISAAQDTINMMAIAAQLDLVATYGYMDGEHAFSATIVLVMVCGAFPTNIETMKAMNAGLGLLRDMAQRGNSHMGARYELLAHLKSILLPGAGPPGTVVPPSPTAPGTAPTFGTPTSSEDKAQSTVSTMNKTVQNQGMMMLGHIPNVGGVDLGIGGTFGFAPGTEIMANHAFADMFYDVDASFGSNLGGDDDSMLWEEGFADPAGYDLTQWTQVTQMAVDGGNPAQVIWNNPG</sequence>
<feature type="region of interest" description="Disordered" evidence="5">
    <location>
        <begin position="570"/>
        <end position="592"/>
    </location>
</feature>
<dbReference type="CDD" id="cd12148">
    <property type="entry name" value="fungal_TF_MHR"/>
    <property type="match status" value="1"/>
</dbReference>
<evidence type="ECO:0000256" key="4">
    <source>
        <dbReference type="SAM" id="Coils"/>
    </source>
</evidence>
<dbReference type="PANTHER" id="PTHR47424">
    <property type="entry name" value="REGULATORY PROTEIN GAL4"/>
    <property type="match status" value="1"/>
</dbReference>
<accession>A0A9P4T4P6</accession>
<name>A0A9P4T4P6_CURKU</name>
<dbReference type="InterPro" id="IPR007219">
    <property type="entry name" value="XnlR_reg_dom"/>
</dbReference>
<keyword evidence="1" id="KW-0805">Transcription regulation</keyword>
<feature type="coiled-coil region" evidence="4">
    <location>
        <begin position="22"/>
        <end position="49"/>
    </location>
</feature>
<dbReference type="PANTHER" id="PTHR47424:SF6">
    <property type="entry name" value="PROLINE UTILIZATION TRANS-ACTIVATOR"/>
    <property type="match status" value="1"/>
</dbReference>
<gene>
    <name evidence="7" type="primary">PUT3</name>
    <name evidence="7" type="ORF">E8E13_003151</name>
</gene>
<feature type="domain" description="Xylanolytic transcriptional activator regulatory" evidence="6">
    <location>
        <begin position="271"/>
        <end position="344"/>
    </location>
</feature>
<dbReference type="InterPro" id="IPR051127">
    <property type="entry name" value="Fungal_SecMet_Regulators"/>
</dbReference>
<dbReference type="GO" id="GO:0006351">
    <property type="term" value="P:DNA-templated transcription"/>
    <property type="evidence" value="ECO:0007669"/>
    <property type="project" value="InterPro"/>
</dbReference>
<keyword evidence="8" id="KW-1185">Reference proteome</keyword>
<evidence type="ECO:0000256" key="5">
    <source>
        <dbReference type="SAM" id="MobiDB-lite"/>
    </source>
</evidence>
<evidence type="ECO:0000313" key="7">
    <source>
        <dbReference type="EMBL" id="KAF2994834.1"/>
    </source>
</evidence>
<dbReference type="EMBL" id="SWKU01000037">
    <property type="protein sequence ID" value="KAF2994834.1"/>
    <property type="molecule type" value="Genomic_DNA"/>
</dbReference>
<dbReference type="AlphaFoldDB" id="A0A9P4T4P6"/>
<organism evidence="7 8">
    <name type="scientific">Curvularia kusanoi</name>
    <name type="common">Cochliobolus kusanoi</name>
    <dbReference type="NCBI Taxonomy" id="90978"/>
    <lineage>
        <taxon>Eukaryota</taxon>
        <taxon>Fungi</taxon>
        <taxon>Dikarya</taxon>
        <taxon>Ascomycota</taxon>
        <taxon>Pezizomycotina</taxon>
        <taxon>Dothideomycetes</taxon>
        <taxon>Pleosporomycetidae</taxon>
        <taxon>Pleosporales</taxon>
        <taxon>Pleosporineae</taxon>
        <taxon>Pleosporaceae</taxon>
        <taxon>Curvularia</taxon>
    </lineage>
</organism>
<comment type="caution">
    <text evidence="7">The sequence shown here is derived from an EMBL/GenBank/DDBJ whole genome shotgun (WGS) entry which is preliminary data.</text>
</comment>
<evidence type="ECO:0000259" key="6">
    <source>
        <dbReference type="SMART" id="SM00906"/>
    </source>
</evidence>
<reference evidence="7" key="1">
    <citation type="submission" date="2019-04" db="EMBL/GenBank/DDBJ databases">
        <title>Sequencing of skin fungus with MAO and IRED activity.</title>
        <authorList>
            <person name="Marsaioli A.J."/>
            <person name="Bonatto J.M.C."/>
            <person name="Reis Junior O."/>
        </authorList>
    </citation>
    <scope>NUCLEOTIDE SEQUENCE</scope>
    <source>
        <strain evidence="7">30M1</strain>
    </source>
</reference>
<feature type="compositionally biased region" description="Low complexity" evidence="5">
    <location>
        <begin position="575"/>
        <end position="587"/>
    </location>
</feature>
<keyword evidence="2" id="KW-0804">Transcription</keyword>
<dbReference type="Pfam" id="PF04082">
    <property type="entry name" value="Fungal_trans"/>
    <property type="match status" value="1"/>
</dbReference>
<dbReference type="GO" id="GO:0008270">
    <property type="term" value="F:zinc ion binding"/>
    <property type="evidence" value="ECO:0007669"/>
    <property type="project" value="InterPro"/>
</dbReference>
<dbReference type="Proteomes" id="UP000801428">
    <property type="component" value="Unassembled WGS sequence"/>
</dbReference>
<protein>
    <submittedName>
        <fullName evidence="7">Transcriptional activator</fullName>
    </submittedName>
</protein>
<dbReference type="OrthoDB" id="3266505at2759"/>
<dbReference type="GO" id="GO:0003677">
    <property type="term" value="F:DNA binding"/>
    <property type="evidence" value="ECO:0007669"/>
    <property type="project" value="InterPro"/>
</dbReference>
<evidence type="ECO:0000256" key="1">
    <source>
        <dbReference type="ARBA" id="ARBA00023015"/>
    </source>
</evidence>
<keyword evidence="4" id="KW-0175">Coiled coil</keyword>
<evidence type="ECO:0000256" key="2">
    <source>
        <dbReference type="ARBA" id="ARBA00023163"/>
    </source>
</evidence>
<evidence type="ECO:0000256" key="3">
    <source>
        <dbReference type="ARBA" id="ARBA00023242"/>
    </source>
</evidence>
<proteinExistence type="predicted"/>
<dbReference type="SMART" id="SM00906">
    <property type="entry name" value="Fungal_trans"/>
    <property type="match status" value="1"/>
</dbReference>